<gene>
    <name evidence="5" type="ORF">FLP23_07865</name>
</gene>
<dbReference type="KEGG" id="lyk:FLP23_07865"/>
<evidence type="ECO:0000256" key="1">
    <source>
        <dbReference type="ARBA" id="ARBA00022676"/>
    </source>
</evidence>
<dbReference type="SUPFAM" id="SSF53756">
    <property type="entry name" value="UDP-Glycosyltransferase/glycogen phosphorylase"/>
    <property type="match status" value="1"/>
</dbReference>
<keyword evidence="2 5" id="KW-0808">Transferase</keyword>
<protein>
    <submittedName>
        <fullName evidence="5">Glycosyltransferase</fullName>
    </submittedName>
</protein>
<evidence type="ECO:0000256" key="2">
    <source>
        <dbReference type="ARBA" id="ARBA00022679"/>
    </source>
</evidence>
<evidence type="ECO:0000259" key="4">
    <source>
        <dbReference type="Pfam" id="PF13579"/>
    </source>
</evidence>
<evidence type="ECO:0000313" key="5">
    <source>
        <dbReference type="EMBL" id="QEO09926.1"/>
    </source>
</evidence>
<dbReference type="RefSeq" id="WP_149325344.1">
    <property type="nucleotide sequence ID" value="NZ_CP043504.1"/>
</dbReference>
<dbReference type="GO" id="GO:0008194">
    <property type="term" value="F:UDP-glycosyltransferase activity"/>
    <property type="evidence" value="ECO:0007669"/>
    <property type="project" value="InterPro"/>
</dbReference>
<dbReference type="InterPro" id="IPR050426">
    <property type="entry name" value="Glycosyltransferase_28"/>
</dbReference>
<proteinExistence type="predicted"/>
<feature type="domain" description="Glycosyltransferase subfamily 4-like N-terminal" evidence="4">
    <location>
        <begin position="18"/>
        <end position="150"/>
    </location>
</feature>
<keyword evidence="6" id="KW-1185">Reference proteome</keyword>
<dbReference type="AlphaFoldDB" id="A0A5C1Y852"/>
<dbReference type="Gene3D" id="3.40.50.2000">
    <property type="entry name" value="Glycogen Phosphorylase B"/>
    <property type="match status" value="2"/>
</dbReference>
<dbReference type="Pfam" id="PF13579">
    <property type="entry name" value="Glyco_trans_4_4"/>
    <property type="match status" value="1"/>
</dbReference>
<keyword evidence="1" id="KW-0328">Glycosyltransferase</keyword>
<evidence type="ECO:0000259" key="3">
    <source>
        <dbReference type="Pfam" id="PF06722"/>
    </source>
</evidence>
<dbReference type="PANTHER" id="PTHR48050:SF13">
    <property type="entry name" value="STEROL 3-BETA-GLUCOSYLTRANSFERASE UGT80A2"/>
    <property type="match status" value="1"/>
</dbReference>
<dbReference type="PANTHER" id="PTHR48050">
    <property type="entry name" value="STEROL 3-BETA-GLUCOSYLTRANSFERASE"/>
    <property type="match status" value="1"/>
</dbReference>
<sequence>MSEVLMIGGDVGGNVPPALAIADELARRGHRVTLAGVRARPGDPQPTGVVEVPLQSFDDVDITRATGTVGQLRALSRLGMSAAVTREVRALIAEGRPDAVILDGIMLRALKHALRSGVPTVVLFHSLGAFWADGATRGPVDVLMRPFGMRPATLWGAAAARILPTDRQLDPAGSRSDVPAFDWVGTTEPGAPPASRTPGAPPLVLVSLSSAWQSGQLEVYRRIVAALGGLPVRAIVTTGGVDLEGELAPLPNVEVRGRVPHAELLPHVDLVVGHGGHSTTLKTLAHGIPLLVLPMNPASDQRLIGGVVETAGLGRVLPRTAPVERIRDTVRELLADDAVRAAAARTGERLRAQRGAAVAADLLEQRVLAGR</sequence>
<organism evidence="5 6">
    <name type="scientific">Protaetiibacter larvae</name>
    <dbReference type="NCBI Taxonomy" id="2592654"/>
    <lineage>
        <taxon>Bacteria</taxon>
        <taxon>Bacillati</taxon>
        <taxon>Actinomycetota</taxon>
        <taxon>Actinomycetes</taxon>
        <taxon>Micrococcales</taxon>
        <taxon>Microbacteriaceae</taxon>
        <taxon>Protaetiibacter</taxon>
    </lineage>
</organism>
<dbReference type="OrthoDB" id="6620093at2"/>
<name>A0A5C1Y852_9MICO</name>
<accession>A0A5C1Y852</accession>
<reference evidence="5 6" key="1">
    <citation type="submission" date="2019-09" db="EMBL/GenBank/DDBJ databases">
        <title>Genome sequencing of strain KACC 19322.</title>
        <authorList>
            <person name="Heo J."/>
            <person name="Kim S.-J."/>
            <person name="Kim J.-S."/>
            <person name="Hong S.-B."/>
            <person name="Kwon S.-W."/>
        </authorList>
    </citation>
    <scope>NUCLEOTIDE SEQUENCE [LARGE SCALE GENOMIC DNA]</scope>
    <source>
        <strain evidence="5 6">KACC 19322</strain>
    </source>
</reference>
<dbReference type="GO" id="GO:0017000">
    <property type="term" value="P:antibiotic biosynthetic process"/>
    <property type="evidence" value="ECO:0007669"/>
    <property type="project" value="UniProtKB-ARBA"/>
</dbReference>
<evidence type="ECO:0000313" key="6">
    <source>
        <dbReference type="Proteomes" id="UP000322159"/>
    </source>
</evidence>
<dbReference type="EMBL" id="CP043504">
    <property type="protein sequence ID" value="QEO09926.1"/>
    <property type="molecule type" value="Genomic_DNA"/>
</dbReference>
<dbReference type="CDD" id="cd03784">
    <property type="entry name" value="GT1_Gtf-like"/>
    <property type="match status" value="1"/>
</dbReference>
<dbReference type="InterPro" id="IPR002213">
    <property type="entry name" value="UDP_glucos_trans"/>
</dbReference>
<dbReference type="Pfam" id="PF06722">
    <property type="entry name" value="EryCIII-like_C"/>
    <property type="match status" value="1"/>
</dbReference>
<dbReference type="InterPro" id="IPR010610">
    <property type="entry name" value="EryCIII-like_C"/>
</dbReference>
<dbReference type="InterPro" id="IPR028098">
    <property type="entry name" value="Glyco_trans_4-like_N"/>
</dbReference>
<dbReference type="GO" id="GO:0016758">
    <property type="term" value="F:hexosyltransferase activity"/>
    <property type="evidence" value="ECO:0007669"/>
    <property type="project" value="UniProtKB-ARBA"/>
</dbReference>
<feature type="domain" description="Erythromycin biosynthesis protein CIII-like C-terminal" evidence="3">
    <location>
        <begin position="246"/>
        <end position="352"/>
    </location>
</feature>
<dbReference type="Proteomes" id="UP000322159">
    <property type="component" value="Chromosome"/>
</dbReference>